<accession>A0ABN9F4E8</accession>
<keyword evidence="3" id="KW-1185">Reference proteome</keyword>
<name>A0ABN9F4E8_9NEOB</name>
<evidence type="ECO:0000313" key="3">
    <source>
        <dbReference type="Proteomes" id="UP001162483"/>
    </source>
</evidence>
<evidence type="ECO:0000256" key="1">
    <source>
        <dbReference type="SAM" id="MobiDB-lite"/>
    </source>
</evidence>
<feature type="region of interest" description="Disordered" evidence="1">
    <location>
        <begin position="81"/>
        <end position="132"/>
    </location>
</feature>
<reference evidence="2" key="1">
    <citation type="submission" date="2023-05" db="EMBL/GenBank/DDBJ databases">
        <authorList>
            <person name="Stuckert A."/>
        </authorList>
    </citation>
    <scope>NUCLEOTIDE SEQUENCE</scope>
</reference>
<organism evidence="2 3">
    <name type="scientific">Staurois parvus</name>
    <dbReference type="NCBI Taxonomy" id="386267"/>
    <lineage>
        <taxon>Eukaryota</taxon>
        <taxon>Metazoa</taxon>
        <taxon>Chordata</taxon>
        <taxon>Craniata</taxon>
        <taxon>Vertebrata</taxon>
        <taxon>Euteleostomi</taxon>
        <taxon>Amphibia</taxon>
        <taxon>Batrachia</taxon>
        <taxon>Anura</taxon>
        <taxon>Neobatrachia</taxon>
        <taxon>Ranoidea</taxon>
        <taxon>Ranidae</taxon>
        <taxon>Staurois</taxon>
    </lineage>
</organism>
<dbReference type="Proteomes" id="UP001162483">
    <property type="component" value="Unassembled WGS sequence"/>
</dbReference>
<sequence>MLCGIFKGVHQQTKEQLEPLPTILKALAEGLPVPECITQDQSQEESEEPEYMFPKDMRNFRPLVKKCQSLSSLMREQLVPLPRIEERGKKNRRHVTRTQSVPAQSRPGRERRTRADNNSVADKNQEDIANTL</sequence>
<dbReference type="EMBL" id="CATNWA010016349">
    <property type="protein sequence ID" value="CAI9591928.1"/>
    <property type="molecule type" value="Genomic_DNA"/>
</dbReference>
<proteinExistence type="predicted"/>
<comment type="caution">
    <text evidence="2">The sequence shown here is derived from an EMBL/GenBank/DDBJ whole genome shotgun (WGS) entry which is preliminary data.</text>
</comment>
<feature type="compositionally biased region" description="Polar residues" evidence="1">
    <location>
        <begin position="116"/>
        <end position="132"/>
    </location>
</feature>
<evidence type="ECO:0000313" key="2">
    <source>
        <dbReference type="EMBL" id="CAI9591928.1"/>
    </source>
</evidence>
<gene>
    <name evidence="2" type="ORF">SPARVUS_LOCUS11287233</name>
</gene>
<protein>
    <submittedName>
        <fullName evidence="2">Uncharacterized protein</fullName>
    </submittedName>
</protein>